<evidence type="ECO:0008006" key="4">
    <source>
        <dbReference type="Google" id="ProtNLM"/>
    </source>
</evidence>
<reference evidence="2" key="1">
    <citation type="submission" date="2018-05" db="EMBL/GenBank/DDBJ databases">
        <title>Draft genome of Mucuna pruriens seed.</title>
        <authorList>
            <person name="Nnadi N.E."/>
            <person name="Vos R."/>
            <person name="Hasami M.H."/>
            <person name="Devisetty U.K."/>
            <person name="Aguiy J.C."/>
        </authorList>
    </citation>
    <scope>NUCLEOTIDE SEQUENCE [LARGE SCALE GENOMIC DNA]</scope>
    <source>
        <strain evidence="2">JCA_2017</strain>
    </source>
</reference>
<dbReference type="InterPro" id="IPR036397">
    <property type="entry name" value="RNaseH_sf"/>
</dbReference>
<accession>A0A371HX49</accession>
<feature type="compositionally biased region" description="Basic and acidic residues" evidence="1">
    <location>
        <begin position="41"/>
        <end position="52"/>
    </location>
</feature>
<feature type="non-terminal residue" evidence="2">
    <location>
        <position position="1"/>
    </location>
</feature>
<evidence type="ECO:0000313" key="3">
    <source>
        <dbReference type="Proteomes" id="UP000257109"/>
    </source>
</evidence>
<gene>
    <name evidence="2" type="ORF">CR513_08546</name>
</gene>
<keyword evidence="3" id="KW-1185">Reference proteome</keyword>
<feature type="region of interest" description="Disordered" evidence="1">
    <location>
        <begin position="41"/>
        <end position="65"/>
    </location>
</feature>
<dbReference type="AlphaFoldDB" id="A0A371HX49"/>
<dbReference type="Proteomes" id="UP000257109">
    <property type="component" value="Unassembled WGS sequence"/>
</dbReference>
<dbReference type="SUPFAM" id="SSF53098">
    <property type="entry name" value="Ribonuclease H-like"/>
    <property type="match status" value="1"/>
</dbReference>
<evidence type="ECO:0000313" key="2">
    <source>
        <dbReference type="EMBL" id="RDY07355.1"/>
    </source>
</evidence>
<evidence type="ECO:0000256" key="1">
    <source>
        <dbReference type="SAM" id="MobiDB-lite"/>
    </source>
</evidence>
<dbReference type="InterPro" id="IPR012337">
    <property type="entry name" value="RNaseH-like_sf"/>
</dbReference>
<sequence length="157" mass="17781">MSKANITSSESLERLKILIVNHHPSSQIILTLSFTPTDVSTYEKDKDSKESSMDLSGHGSGPMTRGRLKKLQEELHWLASRGVLLSEIVRAREYNSLWFGLLGSHFCNQAMSSLLEKYGVVYRVNTAYHPQTNSQAKVFNREIKKILQKMANPSQKD</sequence>
<dbReference type="EMBL" id="QJKJ01001487">
    <property type="protein sequence ID" value="RDY07355.1"/>
    <property type="molecule type" value="Genomic_DNA"/>
</dbReference>
<dbReference type="OrthoDB" id="1903608at2759"/>
<proteinExistence type="predicted"/>
<protein>
    <recommendedName>
        <fullName evidence="4">Integrase catalytic domain-containing protein</fullName>
    </recommendedName>
</protein>
<name>A0A371HX49_MUCPR</name>
<comment type="caution">
    <text evidence="2">The sequence shown here is derived from an EMBL/GenBank/DDBJ whole genome shotgun (WGS) entry which is preliminary data.</text>
</comment>
<dbReference type="Gene3D" id="3.30.420.10">
    <property type="entry name" value="Ribonuclease H-like superfamily/Ribonuclease H"/>
    <property type="match status" value="1"/>
</dbReference>
<dbReference type="GO" id="GO:0003676">
    <property type="term" value="F:nucleic acid binding"/>
    <property type="evidence" value="ECO:0007669"/>
    <property type="project" value="InterPro"/>
</dbReference>
<organism evidence="2 3">
    <name type="scientific">Mucuna pruriens</name>
    <name type="common">Velvet bean</name>
    <name type="synonym">Dolichos pruriens</name>
    <dbReference type="NCBI Taxonomy" id="157652"/>
    <lineage>
        <taxon>Eukaryota</taxon>
        <taxon>Viridiplantae</taxon>
        <taxon>Streptophyta</taxon>
        <taxon>Embryophyta</taxon>
        <taxon>Tracheophyta</taxon>
        <taxon>Spermatophyta</taxon>
        <taxon>Magnoliopsida</taxon>
        <taxon>eudicotyledons</taxon>
        <taxon>Gunneridae</taxon>
        <taxon>Pentapetalae</taxon>
        <taxon>rosids</taxon>
        <taxon>fabids</taxon>
        <taxon>Fabales</taxon>
        <taxon>Fabaceae</taxon>
        <taxon>Papilionoideae</taxon>
        <taxon>50 kb inversion clade</taxon>
        <taxon>NPAAA clade</taxon>
        <taxon>indigoferoid/millettioid clade</taxon>
        <taxon>Phaseoleae</taxon>
        <taxon>Mucuna</taxon>
    </lineage>
</organism>